<dbReference type="PANTHER" id="PTHR40465:SF1">
    <property type="entry name" value="DUF6534 DOMAIN-CONTAINING PROTEIN"/>
    <property type="match status" value="1"/>
</dbReference>
<evidence type="ECO:0000256" key="1">
    <source>
        <dbReference type="SAM" id="MobiDB-lite"/>
    </source>
</evidence>
<dbReference type="PANTHER" id="PTHR40465">
    <property type="entry name" value="CHROMOSOME 1, WHOLE GENOME SHOTGUN SEQUENCE"/>
    <property type="match status" value="1"/>
</dbReference>
<feature type="transmembrane region" description="Helical" evidence="2">
    <location>
        <begin position="166"/>
        <end position="192"/>
    </location>
</feature>
<feature type="compositionally biased region" description="Low complexity" evidence="1">
    <location>
        <begin position="482"/>
        <end position="502"/>
    </location>
</feature>
<feature type="transmembrane region" description="Helical" evidence="2">
    <location>
        <begin position="49"/>
        <end position="72"/>
    </location>
</feature>
<dbReference type="AlphaFoldDB" id="A0A409XWT5"/>
<comment type="caution">
    <text evidence="4">The sequence shown here is derived from an EMBL/GenBank/DDBJ whole genome shotgun (WGS) entry which is preliminary data.</text>
</comment>
<accession>A0A409XWT5</accession>
<reference evidence="4 5" key="1">
    <citation type="journal article" date="2018" name="Evol. Lett.">
        <title>Horizontal gene cluster transfer increased hallucinogenic mushroom diversity.</title>
        <authorList>
            <person name="Reynolds H.T."/>
            <person name="Vijayakumar V."/>
            <person name="Gluck-Thaler E."/>
            <person name="Korotkin H.B."/>
            <person name="Matheny P.B."/>
            <person name="Slot J.C."/>
        </authorList>
    </citation>
    <scope>NUCLEOTIDE SEQUENCE [LARGE SCALE GENOMIC DNA]</scope>
    <source>
        <strain evidence="4 5">SRW20</strain>
    </source>
</reference>
<keyword evidence="2" id="KW-1133">Transmembrane helix</keyword>
<feature type="region of interest" description="Disordered" evidence="1">
    <location>
        <begin position="745"/>
        <end position="766"/>
    </location>
</feature>
<evidence type="ECO:0000256" key="2">
    <source>
        <dbReference type="SAM" id="Phobius"/>
    </source>
</evidence>
<feature type="region of interest" description="Disordered" evidence="1">
    <location>
        <begin position="450"/>
        <end position="554"/>
    </location>
</feature>
<feature type="transmembrane region" description="Helical" evidence="2">
    <location>
        <begin position="15"/>
        <end position="37"/>
    </location>
</feature>
<keyword evidence="2" id="KW-0812">Transmembrane</keyword>
<keyword evidence="2" id="KW-0472">Membrane</keyword>
<feature type="transmembrane region" description="Helical" evidence="2">
    <location>
        <begin position="84"/>
        <end position="102"/>
    </location>
</feature>
<feature type="transmembrane region" description="Helical" evidence="2">
    <location>
        <begin position="212"/>
        <end position="234"/>
    </location>
</feature>
<proteinExistence type="predicted"/>
<dbReference type="OrthoDB" id="3173171at2759"/>
<protein>
    <recommendedName>
        <fullName evidence="3">DUF6534 domain-containing protein</fullName>
    </recommendedName>
</protein>
<dbReference type="Proteomes" id="UP000284706">
    <property type="component" value="Unassembled WGS sequence"/>
</dbReference>
<name>A0A409XWT5_9AGAR</name>
<gene>
    <name evidence="4" type="ORF">CVT26_014882</name>
</gene>
<dbReference type="Pfam" id="PF20152">
    <property type="entry name" value="DUF6534"/>
    <property type="match status" value="1"/>
</dbReference>
<evidence type="ECO:0000313" key="4">
    <source>
        <dbReference type="EMBL" id="PPQ95191.1"/>
    </source>
</evidence>
<feature type="compositionally biased region" description="Low complexity" evidence="1">
    <location>
        <begin position="518"/>
        <end position="531"/>
    </location>
</feature>
<dbReference type="InParanoid" id="A0A409XWT5"/>
<dbReference type="InterPro" id="IPR045339">
    <property type="entry name" value="DUF6534"/>
</dbReference>
<keyword evidence="5" id="KW-1185">Reference proteome</keyword>
<feature type="compositionally biased region" description="Low complexity" evidence="1">
    <location>
        <begin position="745"/>
        <end position="757"/>
    </location>
</feature>
<sequence length="894" mass="98188">MAPIPHDVPKTKGAVLIGGLAASILTGSVYVQTILYFKVYSSDMWQIKGLVAMVWYDTIHTVFIWLALWSYFILNFGREQGVDSLTWEVGVIIIFTLYVIPFECLDYPLTILPDTIGIPRHCESCHCHSERSADVCLSCSFFTVFQVNMAIGFASKPSLAIEATSALWIFTAGLVLSAAIDVVITLSLIVILCLKRRGTPTLNAIVGMLMKYAFETACVTCAGSLSTVFCWGLMPSNLVFLGLYFVVGKLYANSLLSTLNVRRHVRRTSVKAFPDTPVERMQFRPGGAVATETSLASDDTQVHEQDNQPLSEVQNIARASSPDGFHATDMSYVDEARCSVLSKMKPPCLKSPGCVHLKPKAALQPLPVSRQSSSSAVASPLKERLDAACQSPTSSIAHMSPASMRRELDLTKHDLARAQVDSTRLEERCKMLEKTLKETRELLRSREAELEKVRRERDRERAMNERRHSHDGSQYGHHAQGSSGSSYPRHSSSLDTRLSSSDLARRIYNDRMHEARRTPSPSHRASAPHSALNTNGRITPNDRHTPNGHHTPAMSLDEEDRARLRSAETYMTRTDSWSGAQVLQAVHDLNSEVLQFAASATETCSFVPAPTSTSNPKLAQVIQDTNARIGPNITRILANREHSQDPLLVQLALQGCVSLCIARALNAFCIGFPSKSDAVLAQIHAHMQLTEPQPTAAKWRALAHSHIHAIYPTLTDYSVNELSETILRWCADIFLIANGHSFSPSSPVQSPSSSPPVSFSPPVPSSMPQSPAAQLRILYLDQIKRISRAVLRLAATIREEIMSTSFELAIADPSGPFVEGEMVDAFGSYGESHGQVLLTMELGLRCVTRVAVELSDEQREALNGAGGVGRDGVFEARLLLPPKVVLESVLEVLD</sequence>
<evidence type="ECO:0000259" key="3">
    <source>
        <dbReference type="Pfam" id="PF20152"/>
    </source>
</evidence>
<dbReference type="EMBL" id="NHYE01001431">
    <property type="protein sequence ID" value="PPQ95191.1"/>
    <property type="molecule type" value="Genomic_DNA"/>
</dbReference>
<feature type="compositionally biased region" description="Basic and acidic residues" evidence="1">
    <location>
        <begin position="503"/>
        <end position="517"/>
    </location>
</feature>
<feature type="compositionally biased region" description="Basic and acidic residues" evidence="1">
    <location>
        <begin position="450"/>
        <end position="471"/>
    </location>
</feature>
<feature type="domain" description="DUF6534" evidence="3">
    <location>
        <begin position="177"/>
        <end position="264"/>
    </location>
</feature>
<dbReference type="STRING" id="231916.A0A409XWT5"/>
<evidence type="ECO:0000313" key="5">
    <source>
        <dbReference type="Proteomes" id="UP000284706"/>
    </source>
</evidence>
<organism evidence="4 5">
    <name type="scientific">Gymnopilus dilepis</name>
    <dbReference type="NCBI Taxonomy" id="231916"/>
    <lineage>
        <taxon>Eukaryota</taxon>
        <taxon>Fungi</taxon>
        <taxon>Dikarya</taxon>
        <taxon>Basidiomycota</taxon>
        <taxon>Agaricomycotina</taxon>
        <taxon>Agaricomycetes</taxon>
        <taxon>Agaricomycetidae</taxon>
        <taxon>Agaricales</taxon>
        <taxon>Agaricineae</taxon>
        <taxon>Hymenogastraceae</taxon>
        <taxon>Gymnopilus</taxon>
    </lineage>
</organism>